<dbReference type="RefSeq" id="WP_179669757.1">
    <property type="nucleotide sequence ID" value="NZ_JACCFP010000001.1"/>
</dbReference>
<gene>
    <name evidence="3" type="ORF">HNR19_004155</name>
</gene>
<feature type="transmembrane region" description="Helical" evidence="2">
    <location>
        <begin position="221"/>
        <end position="238"/>
    </location>
</feature>
<protein>
    <submittedName>
        <fullName evidence="3">Low temperature requirement protein LtrA</fullName>
    </submittedName>
</protein>
<evidence type="ECO:0000313" key="4">
    <source>
        <dbReference type="Proteomes" id="UP000530424"/>
    </source>
</evidence>
<comment type="caution">
    <text evidence="3">The sequence shown here is derived from an EMBL/GenBank/DDBJ whole genome shotgun (WGS) entry which is preliminary data.</text>
</comment>
<keyword evidence="4" id="KW-1185">Reference proteome</keyword>
<accession>A0A853C819</accession>
<dbReference type="Proteomes" id="UP000530424">
    <property type="component" value="Unassembled WGS sequence"/>
</dbReference>
<feature type="region of interest" description="Disordered" evidence="1">
    <location>
        <begin position="1"/>
        <end position="20"/>
    </location>
</feature>
<evidence type="ECO:0000256" key="1">
    <source>
        <dbReference type="SAM" id="MobiDB-lite"/>
    </source>
</evidence>
<dbReference type="Pfam" id="PF06772">
    <property type="entry name" value="LtrA"/>
    <property type="match status" value="1"/>
</dbReference>
<name>A0A853C819_9ACTN</name>
<dbReference type="AlphaFoldDB" id="A0A853C819"/>
<feature type="transmembrane region" description="Helical" evidence="2">
    <location>
        <begin position="157"/>
        <end position="176"/>
    </location>
</feature>
<evidence type="ECO:0000313" key="3">
    <source>
        <dbReference type="EMBL" id="NYJ03457.1"/>
    </source>
</evidence>
<organism evidence="3 4">
    <name type="scientific">Nocardioides thalensis</name>
    <dbReference type="NCBI Taxonomy" id="1914755"/>
    <lineage>
        <taxon>Bacteria</taxon>
        <taxon>Bacillati</taxon>
        <taxon>Actinomycetota</taxon>
        <taxon>Actinomycetes</taxon>
        <taxon>Propionibacteriales</taxon>
        <taxon>Nocardioidaceae</taxon>
        <taxon>Nocardioides</taxon>
    </lineage>
</organism>
<feature type="transmembrane region" description="Helical" evidence="2">
    <location>
        <begin position="89"/>
        <end position="108"/>
    </location>
</feature>
<proteinExistence type="predicted"/>
<feature type="transmembrane region" description="Helical" evidence="2">
    <location>
        <begin position="318"/>
        <end position="342"/>
    </location>
</feature>
<dbReference type="PANTHER" id="PTHR36840:SF1">
    <property type="entry name" value="BLL5714 PROTEIN"/>
    <property type="match status" value="1"/>
</dbReference>
<sequence length="412" mass="45512">MPEETLQHRRRRMLGRDPDEGHRAATPLELLFDLTFVVAFGTAANSLSHALVEDHVVAGIVGFAFATFGISWAWINFTWFASAYDTDDWIYRLTTMLQMVGVLVFAFGLPPMFESIHHGDTLDNDVMVWGYVVMRVAMLAQWWRASRHDAGRRQVHAVYGVSIVASQVLWCVLAIVDLPVTTTFVAMMVPFLIEVSGPYVAERRYGGPPWHPHHIAERYGLMVIIALGEGMIGTMAALTPFTEDGLTLEVALLALAGTALTFGMWWTYFVLPHAEILTYRRQRSFVWGYGHMPLFGAIVAVGAGLHAAAYYVDHHSDLTRVATVLTVAVPLGIYTLGLYLFYALISWSADPFHLLLMAVTVVLLVAPVLMAASGAGLITCLLVLSLTPWVTVLGYETVGHRHNAEVLAALRS</sequence>
<evidence type="ECO:0000256" key="2">
    <source>
        <dbReference type="SAM" id="Phobius"/>
    </source>
</evidence>
<feature type="transmembrane region" description="Helical" evidence="2">
    <location>
        <begin position="56"/>
        <end position="77"/>
    </location>
</feature>
<feature type="transmembrane region" description="Helical" evidence="2">
    <location>
        <begin position="182"/>
        <end position="201"/>
    </location>
</feature>
<keyword evidence="2" id="KW-0812">Transmembrane</keyword>
<dbReference type="PANTHER" id="PTHR36840">
    <property type="entry name" value="BLL5714 PROTEIN"/>
    <property type="match status" value="1"/>
</dbReference>
<dbReference type="InterPro" id="IPR010640">
    <property type="entry name" value="Low_temperature_requirement_A"/>
</dbReference>
<keyword evidence="2" id="KW-1133">Transmembrane helix</keyword>
<feature type="transmembrane region" description="Helical" evidence="2">
    <location>
        <begin position="128"/>
        <end position="145"/>
    </location>
</feature>
<feature type="transmembrane region" description="Helical" evidence="2">
    <location>
        <begin position="21"/>
        <end position="44"/>
    </location>
</feature>
<dbReference type="EMBL" id="JACCFP010000001">
    <property type="protein sequence ID" value="NYJ03457.1"/>
    <property type="molecule type" value="Genomic_DNA"/>
</dbReference>
<reference evidence="3 4" key="1">
    <citation type="submission" date="2020-07" db="EMBL/GenBank/DDBJ databases">
        <title>Sequencing the genomes of 1000 actinobacteria strains.</title>
        <authorList>
            <person name="Klenk H.-P."/>
        </authorList>
    </citation>
    <scope>NUCLEOTIDE SEQUENCE [LARGE SCALE GENOMIC DNA]</scope>
    <source>
        <strain evidence="3 4">DSM 103833</strain>
    </source>
</reference>
<keyword evidence="2" id="KW-0472">Membrane</keyword>
<feature type="transmembrane region" description="Helical" evidence="2">
    <location>
        <begin position="292"/>
        <end position="312"/>
    </location>
</feature>
<feature type="transmembrane region" description="Helical" evidence="2">
    <location>
        <begin position="354"/>
        <end position="384"/>
    </location>
</feature>
<feature type="transmembrane region" description="Helical" evidence="2">
    <location>
        <begin position="250"/>
        <end position="271"/>
    </location>
</feature>